<protein>
    <submittedName>
        <fullName evidence="2">Uncharacterized protein</fullName>
    </submittedName>
</protein>
<gene>
    <name evidence="2" type="ORF">DHEL01_v202162</name>
</gene>
<accession>A0A2P5IAD1</accession>
<dbReference type="EMBL" id="MAVT02000113">
    <property type="protein sequence ID" value="POS79458.1"/>
    <property type="molecule type" value="Genomic_DNA"/>
</dbReference>
<dbReference type="InParanoid" id="A0A2P5IAD1"/>
<keyword evidence="3" id="KW-1185">Reference proteome</keyword>
<evidence type="ECO:0000256" key="1">
    <source>
        <dbReference type="SAM" id="SignalP"/>
    </source>
</evidence>
<sequence>MQTNTFVSAILASLTVSMSHAAMIQENSLFSIGDTVKADHQDAWKAFMTSPLISLDESVTRRQDPPIDDTPNPFRPIVTPPFIFVLQCNLAGFRGRCLSLGSGITHAWVIPSGYPQDPWVITGIKLPIGLG</sequence>
<dbReference type="Proteomes" id="UP000094444">
    <property type="component" value="Unassembled WGS sequence"/>
</dbReference>
<comment type="caution">
    <text evidence="2">The sequence shown here is derived from an EMBL/GenBank/DDBJ whole genome shotgun (WGS) entry which is preliminary data.</text>
</comment>
<dbReference type="OrthoDB" id="3636092at2759"/>
<proteinExistence type="predicted"/>
<name>A0A2P5IAD1_DIAHE</name>
<feature type="signal peptide" evidence="1">
    <location>
        <begin position="1"/>
        <end position="21"/>
    </location>
</feature>
<feature type="chain" id="PRO_5015141665" evidence="1">
    <location>
        <begin position="22"/>
        <end position="131"/>
    </location>
</feature>
<dbReference type="AlphaFoldDB" id="A0A2P5IAD1"/>
<reference evidence="2" key="1">
    <citation type="submission" date="2017-09" db="EMBL/GenBank/DDBJ databases">
        <title>Polyketide synthases of a Diaporthe helianthi virulent isolate.</title>
        <authorList>
            <person name="Baroncelli R."/>
        </authorList>
    </citation>
    <scope>NUCLEOTIDE SEQUENCE [LARGE SCALE GENOMIC DNA]</scope>
    <source>
        <strain evidence="2">7/96</strain>
    </source>
</reference>
<keyword evidence="1" id="KW-0732">Signal</keyword>
<evidence type="ECO:0000313" key="2">
    <source>
        <dbReference type="EMBL" id="POS79458.1"/>
    </source>
</evidence>
<organism evidence="2 3">
    <name type="scientific">Diaporthe helianthi</name>
    <dbReference type="NCBI Taxonomy" id="158607"/>
    <lineage>
        <taxon>Eukaryota</taxon>
        <taxon>Fungi</taxon>
        <taxon>Dikarya</taxon>
        <taxon>Ascomycota</taxon>
        <taxon>Pezizomycotina</taxon>
        <taxon>Sordariomycetes</taxon>
        <taxon>Sordariomycetidae</taxon>
        <taxon>Diaporthales</taxon>
        <taxon>Diaporthaceae</taxon>
        <taxon>Diaporthe</taxon>
    </lineage>
</organism>
<evidence type="ECO:0000313" key="3">
    <source>
        <dbReference type="Proteomes" id="UP000094444"/>
    </source>
</evidence>